<feature type="transmembrane region" description="Helical" evidence="1">
    <location>
        <begin position="177"/>
        <end position="198"/>
    </location>
</feature>
<keyword evidence="3" id="KW-1185">Reference proteome</keyword>
<feature type="transmembrane region" description="Helical" evidence="1">
    <location>
        <begin position="297"/>
        <end position="317"/>
    </location>
</feature>
<keyword evidence="1" id="KW-0812">Transmembrane</keyword>
<dbReference type="InterPro" id="IPR036259">
    <property type="entry name" value="MFS_trans_sf"/>
</dbReference>
<reference evidence="2 3" key="1">
    <citation type="submission" date="2019-03" db="EMBL/GenBank/DDBJ databases">
        <title>Draft genome sequences of novel Actinobacteria.</title>
        <authorList>
            <person name="Sahin N."/>
            <person name="Ay H."/>
            <person name="Saygin H."/>
        </authorList>
    </citation>
    <scope>NUCLEOTIDE SEQUENCE [LARGE SCALE GENOMIC DNA]</scope>
    <source>
        <strain evidence="2 3">H3C3</strain>
    </source>
</reference>
<dbReference type="OrthoDB" id="9180256at2"/>
<feature type="transmembrane region" description="Helical" evidence="1">
    <location>
        <begin position="55"/>
        <end position="76"/>
    </location>
</feature>
<dbReference type="PANTHER" id="PTHR23542:SF1">
    <property type="entry name" value="MAJOR FACILITATOR SUPERFAMILY (MFS) PROFILE DOMAIN-CONTAINING PROTEIN"/>
    <property type="match status" value="1"/>
</dbReference>
<dbReference type="RefSeq" id="WP_131893416.1">
    <property type="nucleotide sequence ID" value="NZ_SMKU01000062.1"/>
</dbReference>
<protein>
    <recommendedName>
        <fullName evidence="4">MFS transporter</fullName>
    </recommendedName>
</protein>
<feature type="transmembrane region" description="Helical" evidence="1">
    <location>
        <begin position="323"/>
        <end position="347"/>
    </location>
</feature>
<feature type="transmembrane region" description="Helical" evidence="1">
    <location>
        <begin position="148"/>
        <end position="171"/>
    </location>
</feature>
<evidence type="ECO:0000313" key="3">
    <source>
        <dbReference type="Proteomes" id="UP000294513"/>
    </source>
</evidence>
<dbReference type="SUPFAM" id="SSF103473">
    <property type="entry name" value="MFS general substrate transporter"/>
    <property type="match status" value="1"/>
</dbReference>
<evidence type="ECO:0000256" key="1">
    <source>
        <dbReference type="SAM" id="Phobius"/>
    </source>
</evidence>
<evidence type="ECO:0008006" key="4">
    <source>
        <dbReference type="Google" id="ProtNLM"/>
    </source>
</evidence>
<dbReference type="AlphaFoldDB" id="A0A4R5BPL7"/>
<feature type="transmembrane region" description="Helical" evidence="1">
    <location>
        <begin position="88"/>
        <end position="110"/>
    </location>
</feature>
<dbReference type="Proteomes" id="UP000294513">
    <property type="component" value="Unassembled WGS sequence"/>
</dbReference>
<gene>
    <name evidence="2" type="ORF">E1298_14715</name>
</gene>
<dbReference type="EMBL" id="SMKU01000062">
    <property type="protein sequence ID" value="TDD88851.1"/>
    <property type="molecule type" value="Genomic_DNA"/>
</dbReference>
<proteinExistence type="predicted"/>
<feature type="transmembrane region" description="Helical" evidence="1">
    <location>
        <begin position="388"/>
        <end position="405"/>
    </location>
</feature>
<feature type="transmembrane region" description="Helical" evidence="1">
    <location>
        <begin position="239"/>
        <end position="257"/>
    </location>
</feature>
<feature type="transmembrane region" description="Helical" evidence="1">
    <location>
        <begin position="269"/>
        <end position="290"/>
    </location>
</feature>
<name>A0A4R5BPL7_9ACTN</name>
<organism evidence="2 3">
    <name type="scientific">Actinomadura rubrisoli</name>
    <dbReference type="NCBI Taxonomy" id="2530368"/>
    <lineage>
        <taxon>Bacteria</taxon>
        <taxon>Bacillati</taxon>
        <taxon>Actinomycetota</taxon>
        <taxon>Actinomycetes</taxon>
        <taxon>Streptosporangiales</taxon>
        <taxon>Thermomonosporaceae</taxon>
        <taxon>Actinomadura</taxon>
    </lineage>
</organism>
<dbReference type="Gene3D" id="1.20.1250.20">
    <property type="entry name" value="MFS general substrate transporter like domains"/>
    <property type="match status" value="1"/>
</dbReference>
<keyword evidence="1" id="KW-1133">Transmembrane helix</keyword>
<evidence type="ECO:0000313" key="2">
    <source>
        <dbReference type="EMBL" id="TDD88851.1"/>
    </source>
</evidence>
<dbReference type="PANTHER" id="PTHR23542">
    <property type="match status" value="1"/>
</dbReference>
<keyword evidence="1" id="KW-0472">Membrane</keyword>
<sequence>MEKSGGRGDRPANSYRALFAIPGTGRLLVGYLLARMPVGVIGLSLLLLGQETGGTARSGLLVGAFSAALMIATPLLGRALDTFSASRVLLLTAVAHCAALALLAACWSVSAVSSPALPLAGAVLAGASLPPAGPALRVALPTFVPDELLTTSFTIEAVILETVYVIGPLLVGVLGALAGWFPLAAAGVATVTGVAVMLGSARLAPPAAAGPAAGGPAGGRTRPALWTLGPLTDGGVRRLLVGAFLFLPSLAVLEVGVAGVAGELHRPELLGVIMAVAAAASLSGGLLFGMRRWPGSLPVHMTVLAGWFAAASVLGALAPGPWLVGTAVALGSLVVAPALALLSRIAGIVAPDGRKAETYTWLSTMNNCGQAATLPLAGLLAARQGPEGAFLLAAVLAAAAGLFILTSRHRFAPTETPAPVKVLQT</sequence>
<comment type="caution">
    <text evidence="2">The sequence shown here is derived from an EMBL/GenBank/DDBJ whole genome shotgun (WGS) entry which is preliminary data.</text>
</comment>
<accession>A0A4R5BPL7</accession>
<feature type="transmembrane region" description="Helical" evidence="1">
    <location>
        <begin position="28"/>
        <end position="49"/>
    </location>
</feature>